<comment type="cofactor">
    <cofactor evidence="1 11">
        <name>Zn(2+)</name>
        <dbReference type="ChEBI" id="CHEBI:29105"/>
    </cofactor>
</comment>
<dbReference type="PANTHER" id="PTHR42837">
    <property type="entry name" value="REGULATOR OF SIGMA-E PROTEASE RSEP"/>
    <property type="match status" value="1"/>
</dbReference>
<evidence type="ECO:0000256" key="4">
    <source>
        <dbReference type="ARBA" id="ARBA00022670"/>
    </source>
</evidence>
<dbReference type="SMART" id="SM00228">
    <property type="entry name" value="PDZ"/>
    <property type="match status" value="1"/>
</dbReference>
<dbReference type="InterPro" id="IPR004387">
    <property type="entry name" value="Pept_M50_Zn"/>
</dbReference>
<evidence type="ECO:0000256" key="7">
    <source>
        <dbReference type="ARBA" id="ARBA00022833"/>
    </source>
</evidence>
<evidence type="ECO:0000256" key="3">
    <source>
        <dbReference type="ARBA" id="ARBA00007931"/>
    </source>
</evidence>
<dbReference type="InterPro" id="IPR036034">
    <property type="entry name" value="PDZ_sf"/>
</dbReference>
<keyword evidence="4" id="KW-0645">Protease</keyword>
<dbReference type="Proteomes" id="UP000824090">
    <property type="component" value="Unassembled WGS sequence"/>
</dbReference>
<dbReference type="InterPro" id="IPR001478">
    <property type="entry name" value="PDZ"/>
</dbReference>
<dbReference type="PANTHER" id="PTHR42837:SF2">
    <property type="entry name" value="MEMBRANE METALLOPROTEASE ARASP2, CHLOROPLASTIC-RELATED"/>
    <property type="match status" value="1"/>
</dbReference>
<keyword evidence="5 11" id="KW-0812">Transmembrane</keyword>
<evidence type="ECO:0000256" key="10">
    <source>
        <dbReference type="ARBA" id="ARBA00023136"/>
    </source>
</evidence>
<dbReference type="AlphaFoldDB" id="A0A9D1L7A3"/>
<reference evidence="13" key="1">
    <citation type="submission" date="2020-10" db="EMBL/GenBank/DDBJ databases">
        <authorList>
            <person name="Gilroy R."/>
        </authorList>
    </citation>
    <scope>NUCLEOTIDE SEQUENCE</scope>
    <source>
        <strain evidence="13">ChiHcec3-6078</strain>
    </source>
</reference>
<dbReference type="CDD" id="cd23081">
    <property type="entry name" value="cpPDZ_EcRseP-like"/>
    <property type="match status" value="1"/>
</dbReference>
<keyword evidence="8 11" id="KW-1133">Transmembrane helix</keyword>
<dbReference type="GO" id="GO:0046872">
    <property type="term" value="F:metal ion binding"/>
    <property type="evidence" value="ECO:0007669"/>
    <property type="project" value="UniProtKB-KW"/>
</dbReference>
<keyword evidence="11" id="KW-0479">Metal-binding</keyword>
<dbReference type="Gene3D" id="2.30.42.10">
    <property type="match status" value="1"/>
</dbReference>
<evidence type="ECO:0000256" key="5">
    <source>
        <dbReference type="ARBA" id="ARBA00022692"/>
    </source>
</evidence>
<dbReference type="EC" id="3.4.24.-" evidence="11"/>
<comment type="caution">
    <text evidence="13">The sequence shown here is derived from an EMBL/GenBank/DDBJ whole genome shotgun (WGS) entry which is preliminary data.</text>
</comment>
<proteinExistence type="inferred from homology"/>
<dbReference type="GO" id="GO:0016020">
    <property type="term" value="C:membrane"/>
    <property type="evidence" value="ECO:0007669"/>
    <property type="project" value="UniProtKB-SubCell"/>
</dbReference>
<comment type="similarity">
    <text evidence="3 11">Belongs to the peptidase M50B family.</text>
</comment>
<dbReference type="GO" id="GO:0004222">
    <property type="term" value="F:metalloendopeptidase activity"/>
    <property type="evidence" value="ECO:0007669"/>
    <property type="project" value="InterPro"/>
</dbReference>
<name>A0A9D1L7A3_9FIRM</name>
<protein>
    <recommendedName>
        <fullName evidence="11">Zinc metalloprotease</fullName>
        <ecNumber evidence="11">3.4.24.-</ecNumber>
    </recommendedName>
</protein>
<dbReference type="Pfam" id="PF02163">
    <property type="entry name" value="Peptidase_M50"/>
    <property type="match status" value="1"/>
</dbReference>
<keyword evidence="10 11" id="KW-0472">Membrane</keyword>
<sequence>MTLIYAVIIFCLLIFVHELGHFIVAKACGVKVNEFAIGMGPAVISRQKGETRYSLRIFPIGGYCAMEGEDEDSEDERAFNNKPAWKRALILAAGSFMNLLTATVLLIAIALWSGQATTTVDTVLEGSPAYEAGVEPGDRIEAVDGEKIEEWNDVLTTVGGSDEESVELTLIRDGREITLTSELEYDEEAGRNKIGVSPAVEHRILPAVKGGVENTGAMAVMMYDIIRQLFTGDVSVSELSGPVGIVYAVNDTARAGTIYVVYLAALLSLNLAVMNMLPFPALDGGRLLFLLIRKITGRRVTDEMEGKIHFIGIMLLFALMIYVTWNDIVKFIVPVFS</sequence>
<evidence type="ECO:0000256" key="9">
    <source>
        <dbReference type="ARBA" id="ARBA00023049"/>
    </source>
</evidence>
<dbReference type="Pfam" id="PF17820">
    <property type="entry name" value="PDZ_6"/>
    <property type="match status" value="1"/>
</dbReference>
<feature type="transmembrane region" description="Helical" evidence="11">
    <location>
        <begin position="308"/>
        <end position="325"/>
    </location>
</feature>
<feature type="transmembrane region" description="Helical" evidence="11">
    <location>
        <begin position="259"/>
        <end position="277"/>
    </location>
</feature>
<keyword evidence="6 11" id="KW-0378">Hydrolase</keyword>
<evidence type="ECO:0000256" key="6">
    <source>
        <dbReference type="ARBA" id="ARBA00022801"/>
    </source>
</evidence>
<evidence type="ECO:0000256" key="2">
    <source>
        <dbReference type="ARBA" id="ARBA00004141"/>
    </source>
</evidence>
<organism evidence="13 14">
    <name type="scientific">Candidatus Allocopromorpha excrementigallinarum</name>
    <dbReference type="NCBI Taxonomy" id="2840742"/>
    <lineage>
        <taxon>Bacteria</taxon>
        <taxon>Bacillati</taxon>
        <taxon>Bacillota</taxon>
        <taxon>Clostridia</taxon>
        <taxon>Eubacteriales</taxon>
        <taxon>Eubacteriaceae</taxon>
        <taxon>Eubacteriaceae incertae sedis</taxon>
        <taxon>Candidatus Allocopromorpha</taxon>
    </lineage>
</organism>
<feature type="domain" description="PDZ" evidence="12">
    <location>
        <begin position="103"/>
        <end position="174"/>
    </location>
</feature>
<evidence type="ECO:0000259" key="12">
    <source>
        <dbReference type="SMART" id="SM00228"/>
    </source>
</evidence>
<keyword evidence="7 11" id="KW-0862">Zinc</keyword>
<comment type="subcellular location">
    <subcellularLocation>
        <location evidence="2">Membrane</location>
        <topology evidence="2">Multi-pass membrane protein</topology>
    </subcellularLocation>
</comment>
<evidence type="ECO:0000256" key="8">
    <source>
        <dbReference type="ARBA" id="ARBA00022989"/>
    </source>
</evidence>
<dbReference type="CDD" id="cd06163">
    <property type="entry name" value="S2P-M50_PDZ_RseP-like"/>
    <property type="match status" value="1"/>
</dbReference>
<dbReference type="NCBIfam" id="TIGR00054">
    <property type="entry name" value="RIP metalloprotease RseP"/>
    <property type="match status" value="1"/>
</dbReference>
<dbReference type="InterPro" id="IPR041489">
    <property type="entry name" value="PDZ_6"/>
</dbReference>
<dbReference type="SUPFAM" id="SSF50156">
    <property type="entry name" value="PDZ domain-like"/>
    <property type="match status" value="1"/>
</dbReference>
<dbReference type="GO" id="GO:0006508">
    <property type="term" value="P:proteolysis"/>
    <property type="evidence" value="ECO:0007669"/>
    <property type="project" value="UniProtKB-KW"/>
</dbReference>
<evidence type="ECO:0000313" key="14">
    <source>
        <dbReference type="Proteomes" id="UP000824090"/>
    </source>
</evidence>
<evidence type="ECO:0000256" key="1">
    <source>
        <dbReference type="ARBA" id="ARBA00001947"/>
    </source>
</evidence>
<gene>
    <name evidence="13" type="primary">rseP</name>
    <name evidence="13" type="ORF">IAC50_05020</name>
</gene>
<dbReference type="EMBL" id="DVMP01000089">
    <property type="protein sequence ID" value="HIU25838.1"/>
    <property type="molecule type" value="Genomic_DNA"/>
</dbReference>
<feature type="transmembrane region" description="Helical" evidence="11">
    <location>
        <begin position="88"/>
        <end position="112"/>
    </location>
</feature>
<dbReference type="InterPro" id="IPR008915">
    <property type="entry name" value="Peptidase_M50"/>
</dbReference>
<accession>A0A9D1L7A3</accession>
<evidence type="ECO:0000256" key="11">
    <source>
        <dbReference type="RuleBase" id="RU362031"/>
    </source>
</evidence>
<reference evidence="13" key="2">
    <citation type="journal article" date="2021" name="PeerJ">
        <title>Extensive microbial diversity within the chicken gut microbiome revealed by metagenomics and culture.</title>
        <authorList>
            <person name="Gilroy R."/>
            <person name="Ravi A."/>
            <person name="Getino M."/>
            <person name="Pursley I."/>
            <person name="Horton D.L."/>
            <person name="Alikhan N.F."/>
            <person name="Baker D."/>
            <person name="Gharbi K."/>
            <person name="Hall N."/>
            <person name="Watson M."/>
            <person name="Adriaenssens E.M."/>
            <person name="Foster-Nyarko E."/>
            <person name="Jarju S."/>
            <person name="Secka A."/>
            <person name="Antonio M."/>
            <person name="Oren A."/>
            <person name="Chaudhuri R.R."/>
            <person name="La Ragione R."/>
            <person name="Hildebrand F."/>
            <person name="Pallen M.J."/>
        </authorList>
    </citation>
    <scope>NUCLEOTIDE SEQUENCE</scope>
    <source>
        <strain evidence="13">ChiHcec3-6078</strain>
    </source>
</reference>
<feature type="transmembrane region" description="Helical" evidence="11">
    <location>
        <begin position="6"/>
        <end position="25"/>
    </location>
</feature>
<keyword evidence="9 11" id="KW-0482">Metalloprotease</keyword>
<evidence type="ECO:0000313" key="13">
    <source>
        <dbReference type="EMBL" id="HIU25838.1"/>
    </source>
</evidence>